<evidence type="ECO:0000313" key="2">
    <source>
        <dbReference type="EMBL" id="CRL44492.1"/>
    </source>
</evidence>
<evidence type="ECO:0000313" key="3">
    <source>
        <dbReference type="Proteomes" id="UP000245838"/>
    </source>
</evidence>
<dbReference type="AlphaFoldDB" id="A0A193QH45"/>
<protein>
    <submittedName>
        <fullName evidence="2">Phage Mu protein F like protein</fullName>
    </submittedName>
</protein>
<accession>A0A193QH45</accession>
<sequence>MAKPALPFYPLAIEQRYQKALERLAKAVIQRVKSDIPPLVDHDRNDAALSSLSDTVSGFFAVLRVKLRAIADEVKPEMDAVTLILPQTVAETNAFAKGVTERTLARGISRKGVPLKVKIPDVAAPDLVERFIAENVALITSIPEEYLGNVHSTVMRAWEQGAGRKAISDLLTPMVDPQSAPPVKRARLIARDQIGKLTGQMQRYRQQQAGITHYIWHTMEDSRVRHNHALLDGQTLSWDKPPAAANYNHPGGDFQCRCYAEPVIPELADLMQHGLSADVDFAKYQTEPLMNKR</sequence>
<dbReference type="Pfam" id="PF04233">
    <property type="entry name" value="Phage_Mu_F"/>
    <property type="match status" value="1"/>
</dbReference>
<dbReference type="RefSeq" id="WP_166506475.1">
    <property type="nucleotide sequence ID" value="NZ_LN854557.1"/>
</dbReference>
<dbReference type="Proteomes" id="UP000245838">
    <property type="component" value="Chromosome sggmmb4_Chromosome"/>
</dbReference>
<dbReference type="EMBL" id="LN854557">
    <property type="protein sequence ID" value="CRL44492.1"/>
    <property type="molecule type" value="Genomic_DNA"/>
</dbReference>
<dbReference type="InterPro" id="IPR006528">
    <property type="entry name" value="Phage_head_morphogenesis_dom"/>
</dbReference>
<dbReference type="NCBIfam" id="TIGR01641">
    <property type="entry name" value="phageSPP1_gp7"/>
    <property type="match status" value="1"/>
</dbReference>
<proteinExistence type="predicted"/>
<evidence type="ECO:0000259" key="1">
    <source>
        <dbReference type="Pfam" id="PF04233"/>
    </source>
</evidence>
<name>A0A193QH45_SODGM</name>
<feature type="domain" description="Phage head morphogenesis" evidence="1">
    <location>
        <begin position="149"/>
        <end position="259"/>
    </location>
</feature>
<gene>
    <name evidence="2" type="ORF">SGGMMB4_01621</name>
</gene>
<organism evidence="2 3">
    <name type="scientific">Sodalis glossinidius (strain morsitans)</name>
    <dbReference type="NCBI Taxonomy" id="343509"/>
    <lineage>
        <taxon>Bacteria</taxon>
        <taxon>Pseudomonadati</taxon>
        <taxon>Pseudomonadota</taxon>
        <taxon>Gammaproteobacteria</taxon>
        <taxon>Enterobacterales</taxon>
        <taxon>Bruguierivoracaceae</taxon>
        <taxon>Sodalis</taxon>
    </lineage>
</organism>
<reference evidence="2 3" key="1">
    <citation type="submission" date="2015-05" db="EMBL/GenBank/DDBJ databases">
        <authorList>
            <person name="Goodhead I."/>
        </authorList>
    </citation>
    <scope>NUCLEOTIDE SEQUENCE [LARGE SCALE GENOMIC DNA]</scope>
    <source>
        <strain evidence="3">morsitans</strain>
    </source>
</reference>